<accession>A0ABV0JMH1</accession>
<comment type="caution">
    <text evidence="2">The sequence shown here is derived from an EMBL/GenBank/DDBJ whole genome shotgun (WGS) entry which is preliminary data.</text>
</comment>
<reference evidence="2 3" key="1">
    <citation type="submission" date="2022-04" db="EMBL/GenBank/DDBJ databases">
        <title>Positive selection, recombination, and allopatry shape intraspecific diversity of widespread and dominant cyanobacteria.</title>
        <authorList>
            <person name="Wei J."/>
            <person name="Shu W."/>
            <person name="Hu C."/>
        </authorList>
    </citation>
    <scope>NUCLEOTIDE SEQUENCE [LARGE SCALE GENOMIC DNA]</scope>
    <source>
        <strain evidence="2 3">GB2-A5</strain>
    </source>
</reference>
<sequence>MLTKVKTGSKGRVQQGSGRFRFNRQGILRVGEILLKARETKGWSLQDLQNYCGLPPSTSNDIENGCVTKIHADTLETLRVALEPQNPDTGETYTLSELYNLMLVREEERNEGVKEKS</sequence>
<evidence type="ECO:0000313" key="2">
    <source>
        <dbReference type="EMBL" id="MEP0864634.1"/>
    </source>
</evidence>
<dbReference type="CDD" id="cd00093">
    <property type="entry name" value="HTH_XRE"/>
    <property type="match status" value="1"/>
</dbReference>
<dbReference type="SUPFAM" id="SSF47413">
    <property type="entry name" value="lambda repressor-like DNA-binding domains"/>
    <property type="match status" value="1"/>
</dbReference>
<keyword evidence="3" id="KW-1185">Reference proteome</keyword>
<protein>
    <submittedName>
        <fullName evidence="2">Helix-turn-helix domain-containing protein</fullName>
    </submittedName>
</protein>
<name>A0ABV0JMH1_9CYAN</name>
<dbReference type="Pfam" id="PF01381">
    <property type="entry name" value="HTH_3"/>
    <property type="match status" value="1"/>
</dbReference>
<feature type="domain" description="HTH cro/C1-type" evidence="1">
    <location>
        <begin position="35"/>
        <end position="78"/>
    </location>
</feature>
<dbReference type="Gene3D" id="1.10.260.40">
    <property type="entry name" value="lambda repressor-like DNA-binding domains"/>
    <property type="match status" value="1"/>
</dbReference>
<dbReference type="InterPro" id="IPR001387">
    <property type="entry name" value="Cro/C1-type_HTH"/>
</dbReference>
<gene>
    <name evidence="2" type="ORF">NDI37_09145</name>
</gene>
<evidence type="ECO:0000259" key="1">
    <source>
        <dbReference type="Pfam" id="PF01381"/>
    </source>
</evidence>
<dbReference type="EMBL" id="JAMPKK010000015">
    <property type="protein sequence ID" value="MEP0864634.1"/>
    <property type="molecule type" value="Genomic_DNA"/>
</dbReference>
<organism evidence="2 3">
    <name type="scientific">Funiculus sociatus GB2-A5</name>
    <dbReference type="NCBI Taxonomy" id="2933946"/>
    <lineage>
        <taxon>Bacteria</taxon>
        <taxon>Bacillati</taxon>
        <taxon>Cyanobacteriota</taxon>
        <taxon>Cyanophyceae</taxon>
        <taxon>Coleofasciculales</taxon>
        <taxon>Coleofasciculaceae</taxon>
        <taxon>Funiculus</taxon>
    </lineage>
</organism>
<dbReference type="InterPro" id="IPR010982">
    <property type="entry name" value="Lambda_DNA-bd_dom_sf"/>
</dbReference>
<evidence type="ECO:0000313" key="3">
    <source>
        <dbReference type="Proteomes" id="UP001442494"/>
    </source>
</evidence>
<proteinExistence type="predicted"/>
<dbReference type="RefSeq" id="WP_190421634.1">
    <property type="nucleotide sequence ID" value="NZ_JAMPKK010000015.1"/>
</dbReference>
<dbReference type="Proteomes" id="UP001442494">
    <property type="component" value="Unassembled WGS sequence"/>
</dbReference>